<dbReference type="EMBL" id="DS178339">
    <property type="protein sequence ID" value="EFP90987.2"/>
    <property type="molecule type" value="Genomic_DNA"/>
</dbReference>
<keyword evidence="7" id="KW-0408">Iron</keyword>
<evidence type="ECO:0000256" key="8">
    <source>
        <dbReference type="ARBA" id="ARBA00023242"/>
    </source>
</evidence>
<gene>
    <name evidence="12" type="ORF">PGTG_17259</name>
</gene>
<dbReference type="InterPro" id="IPR044248">
    <property type="entry name" value="DPH3/4-like"/>
</dbReference>
<dbReference type="Pfam" id="PF00226">
    <property type="entry name" value="DnaJ"/>
    <property type="match status" value="1"/>
</dbReference>
<dbReference type="SMART" id="SM00271">
    <property type="entry name" value="DnaJ"/>
    <property type="match status" value="1"/>
</dbReference>
<evidence type="ECO:0000259" key="10">
    <source>
        <dbReference type="PROSITE" id="PS50076"/>
    </source>
</evidence>
<dbReference type="AlphaFoldDB" id="E3L362"/>
<feature type="domain" description="J" evidence="10">
    <location>
        <begin position="97"/>
        <end position="180"/>
    </location>
</feature>
<keyword evidence="8" id="KW-0539">Nucleus</keyword>
<protein>
    <recommendedName>
        <fullName evidence="5">Diphthamide biosynthesis protein 4</fullName>
    </recommendedName>
</protein>
<evidence type="ECO:0000256" key="5">
    <source>
        <dbReference type="ARBA" id="ARBA00021797"/>
    </source>
</evidence>
<dbReference type="PROSITE" id="PS50076">
    <property type="entry name" value="DNAJ_2"/>
    <property type="match status" value="1"/>
</dbReference>
<evidence type="ECO:0000259" key="11">
    <source>
        <dbReference type="PROSITE" id="PS51074"/>
    </source>
</evidence>
<dbReference type="UniPathway" id="UPA00559"/>
<feature type="domain" description="DPH-type MB" evidence="11">
    <location>
        <begin position="200"/>
        <end position="263"/>
    </location>
</feature>
<organism evidence="12 13">
    <name type="scientific">Puccinia graminis f. sp. tritici (strain CRL 75-36-700-3 / race SCCL)</name>
    <name type="common">Black stem rust fungus</name>
    <dbReference type="NCBI Taxonomy" id="418459"/>
    <lineage>
        <taxon>Eukaryota</taxon>
        <taxon>Fungi</taxon>
        <taxon>Dikarya</taxon>
        <taxon>Basidiomycota</taxon>
        <taxon>Pucciniomycotina</taxon>
        <taxon>Pucciniomycetes</taxon>
        <taxon>Pucciniales</taxon>
        <taxon>Pucciniaceae</taxon>
        <taxon>Puccinia</taxon>
    </lineage>
</organism>
<dbReference type="InterPro" id="IPR001623">
    <property type="entry name" value="DnaJ_domain"/>
</dbReference>
<dbReference type="PANTHER" id="PTHR21454:SF49">
    <property type="entry name" value="RE24848P"/>
    <property type="match status" value="1"/>
</dbReference>
<keyword evidence="13" id="KW-1185">Reference proteome</keyword>
<dbReference type="Gene3D" id="3.10.660.10">
    <property type="entry name" value="DPH Zinc finger"/>
    <property type="match status" value="1"/>
</dbReference>
<dbReference type="InParanoid" id="E3L362"/>
<evidence type="ECO:0000313" key="13">
    <source>
        <dbReference type="Proteomes" id="UP000008783"/>
    </source>
</evidence>
<evidence type="ECO:0000256" key="4">
    <source>
        <dbReference type="ARBA" id="ARBA00006169"/>
    </source>
</evidence>
<dbReference type="GeneID" id="10528483"/>
<dbReference type="InterPro" id="IPR036671">
    <property type="entry name" value="DPH_MB_sf"/>
</dbReference>
<dbReference type="GO" id="GO:0005737">
    <property type="term" value="C:cytoplasm"/>
    <property type="evidence" value="ECO:0007669"/>
    <property type="project" value="UniProtKB-SubCell"/>
</dbReference>
<keyword evidence="6" id="KW-0479">Metal-binding</keyword>
<evidence type="ECO:0000313" key="12">
    <source>
        <dbReference type="EMBL" id="EFP90987.2"/>
    </source>
</evidence>
<evidence type="ECO:0000256" key="9">
    <source>
        <dbReference type="SAM" id="MobiDB-lite"/>
    </source>
</evidence>
<evidence type="ECO:0000256" key="3">
    <source>
        <dbReference type="ARBA" id="ARBA00004496"/>
    </source>
</evidence>
<dbReference type="CDD" id="cd06257">
    <property type="entry name" value="DnaJ"/>
    <property type="match status" value="1"/>
</dbReference>
<dbReference type="KEGG" id="pgr:PGTG_17259"/>
<dbReference type="GO" id="GO:0046872">
    <property type="term" value="F:metal ion binding"/>
    <property type="evidence" value="ECO:0007669"/>
    <property type="project" value="UniProtKB-KW"/>
</dbReference>
<comment type="similarity">
    <text evidence="4">Belongs to the DPH4 family.</text>
</comment>
<dbReference type="HOGENOM" id="CLU_017633_7_1_1"/>
<dbReference type="GO" id="GO:0017183">
    <property type="term" value="P:protein histidyl modification to diphthamide"/>
    <property type="evidence" value="ECO:0007669"/>
    <property type="project" value="UniProtKB-UniPathway"/>
</dbReference>
<sequence length="265" mass="29827">MDWNRIIFMENRYRHQSNSRNLPIVPAGCSLVNEQKNQTQILVHQTGSAEGTLGDESGNPESQKKSGRARTSQRVCLTLDIQMGFSSSSQDERTEEDYYKILQVSSDASPAELRASYLRLIKLHHPDKLNQPSQSHDPSPLPQPSGHSQLTAEHRFAQDLIHAYSSLIDPVRRTEYDLKRLQSSPGHEQVSSSTTQTKIVSQVLDLSEFTQLEHEGQQHPDAERFVFPCRCGGQFLITEDQMEAGIETIGCDGCSLTVRVEYQCL</sequence>
<name>E3L362_PUCGT</name>
<dbReference type="RefSeq" id="XP_003335406.2">
    <property type="nucleotide sequence ID" value="XM_003335358.2"/>
</dbReference>
<dbReference type="GO" id="GO:0005634">
    <property type="term" value="C:nucleus"/>
    <property type="evidence" value="ECO:0007669"/>
    <property type="project" value="UniProtKB-SubCell"/>
</dbReference>
<dbReference type="OrthoDB" id="445556at2759"/>
<reference evidence="13" key="2">
    <citation type="journal article" date="2011" name="Proc. Natl. Acad. Sci. U.S.A.">
        <title>Obligate biotrophy features unraveled by the genomic analysis of rust fungi.</title>
        <authorList>
            <person name="Duplessis S."/>
            <person name="Cuomo C.A."/>
            <person name="Lin Y.-C."/>
            <person name="Aerts A."/>
            <person name="Tisserant E."/>
            <person name="Veneault-Fourrey C."/>
            <person name="Joly D.L."/>
            <person name="Hacquard S."/>
            <person name="Amselem J."/>
            <person name="Cantarel B.L."/>
            <person name="Chiu R."/>
            <person name="Coutinho P.M."/>
            <person name="Feau N."/>
            <person name="Field M."/>
            <person name="Frey P."/>
            <person name="Gelhaye E."/>
            <person name="Goldberg J."/>
            <person name="Grabherr M.G."/>
            <person name="Kodira C.D."/>
            <person name="Kohler A."/>
            <person name="Kuees U."/>
            <person name="Lindquist E.A."/>
            <person name="Lucas S.M."/>
            <person name="Mago R."/>
            <person name="Mauceli E."/>
            <person name="Morin E."/>
            <person name="Murat C."/>
            <person name="Pangilinan J.L."/>
            <person name="Park R."/>
            <person name="Pearson M."/>
            <person name="Quesneville H."/>
            <person name="Rouhier N."/>
            <person name="Sakthikumar S."/>
            <person name="Salamov A.A."/>
            <person name="Schmutz J."/>
            <person name="Selles B."/>
            <person name="Shapiro H."/>
            <person name="Tanguay P."/>
            <person name="Tuskan G.A."/>
            <person name="Henrissat B."/>
            <person name="Van de Peer Y."/>
            <person name="Rouze P."/>
            <person name="Ellis J.G."/>
            <person name="Dodds P.N."/>
            <person name="Schein J.E."/>
            <person name="Zhong S."/>
            <person name="Hamelin R.C."/>
            <person name="Grigoriev I.V."/>
            <person name="Szabo L.J."/>
            <person name="Martin F."/>
        </authorList>
    </citation>
    <scope>NUCLEOTIDE SEQUENCE [LARGE SCALE GENOMIC DNA]</scope>
    <source>
        <strain evidence="13">CRL 75-36-700-3 / race SCCL</strain>
    </source>
</reference>
<dbReference type="PROSITE" id="PS51074">
    <property type="entry name" value="DPH_MB"/>
    <property type="match status" value="1"/>
</dbReference>
<dbReference type="Proteomes" id="UP000008783">
    <property type="component" value="Unassembled WGS sequence"/>
</dbReference>
<dbReference type="SUPFAM" id="SSF144217">
    <property type="entry name" value="CSL zinc finger"/>
    <property type="match status" value="1"/>
</dbReference>
<evidence type="ECO:0000256" key="7">
    <source>
        <dbReference type="ARBA" id="ARBA00023004"/>
    </source>
</evidence>
<evidence type="ECO:0000256" key="1">
    <source>
        <dbReference type="ARBA" id="ARBA00003474"/>
    </source>
</evidence>
<dbReference type="Pfam" id="PF05207">
    <property type="entry name" value="Zn_ribbon_CSL"/>
    <property type="match status" value="1"/>
</dbReference>
<comment type="subcellular location">
    <subcellularLocation>
        <location evidence="3">Cytoplasm</location>
    </subcellularLocation>
    <subcellularLocation>
        <location evidence="2">Nucleus</location>
    </subcellularLocation>
</comment>
<dbReference type="Gene3D" id="1.10.287.110">
    <property type="entry name" value="DnaJ domain"/>
    <property type="match status" value="1"/>
</dbReference>
<accession>E3L362</accession>
<evidence type="ECO:0000256" key="2">
    <source>
        <dbReference type="ARBA" id="ARBA00004123"/>
    </source>
</evidence>
<dbReference type="eggNOG" id="ENOG502SF2U">
    <property type="taxonomic scope" value="Eukaryota"/>
</dbReference>
<feature type="region of interest" description="Disordered" evidence="9">
    <location>
        <begin position="127"/>
        <end position="148"/>
    </location>
</feature>
<evidence type="ECO:0000256" key="6">
    <source>
        <dbReference type="ARBA" id="ARBA00022723"/>
    </source>
</evidence>
<dbReference type="InterPro" id="IPR007872">
    <property type="entry name" value="DPH_MB_dom"/>
</dbReference>
<dbReference type="SUPFAM" id="SSF46565">
    <property type="entry name" value="Chaperone J-domain"/>
    <property type="match status" value="1"/>
</dbReference>
<comment type="function">
    <text evidence="1">Required for the first step of diphthamide biosynthesis, the transfer of 3-amino-3-carboxypropyl from S-adenosyl-L-methionine to a histidine residue. Diphthamide is a post-translational modification of histidine which occurs in elongation factor 2.</text>
</comment>
<dbReference type="VEuPathDB" id="FungiDB:PGTG_17259"/>
<dbReference type="InterPro" id="IPR036869">
    <property type="entry name" value="J_dom_sf"/>
</dbReference>
<dbReference type="STRING" id="418459.E3L362"/>
<dbReference type="PRINTS" id="PR00625">
    <property type="entry name" value="JDOMAIN"/>
</dbReference>
<dbReference type="PANTHER" id="PTHR21454">
    <property type="entry name" value="DPH3 HOMOLOG-RELATED"/>
    <property type="match status" value="1"/>
</dbReference>
<reference key="1">
    <citation type="submission" date="2007-01" db="EMBL/GenBank/DDBJ databases">
        <title>The Genome Sequence of Puccinia graminis f. sp. tritici Strain CRL 75-36-700-3.</title>
        <authorList>
            <consortium name="The Broad Institute Genome Sequencing Platform"/>
            <person name="Birren B."/>
            <person name="Lander E."/>
            <person name="Galagan J."/>
            <person name="Nusbaum C."/>
            <person name="Devon K."/>
            <person name="Cuomo C."/>
            <person name="Jaffe D."/>
            <person name="Butler J."/>
            <person name="Alvarez P."/>
            <person name="Gnerre S."/>
            <person name="Grabherr M."/>
            <person name="Mauceli E."/>
            <person name="Brockman W."/>
            <person name="Young S."/>
            <person name="LaButti K."/>
            <person name="Sykes S."/>
            <person name="DeCaprio D."/>
            <person name="Crawford M."/>
            <person name="Koehrsen M."/>
            <person name="Engels R."/>
            <person name="Montgomery P."/>
            <person name="Pearson M."/>
            <person name="Howarth C."/>
            <person name="Larson L."/>
            <person name="White J."/>
            <person name="Zeng Q."/>
            <person name="Kodira C."/>
            <person name="Yandava C."/>
            <person name="Alvarado L."/>
            <person name="O'Leary S."/>
            <person name="Szabo L."/>
            <person name="Dean R."/>
            <person name="Schein J."/>
        </authorList>
    </citation>
    <scope>NUCLEOTIDE SEQUENCE</scope>
    <source>
        <strain>CRL 75-36-700-3</strain>
    </source>
</reference>
<feature type="region of interest" description="Disordered" evidence="9">
    <location>
        <begin position="48"/>
        <end position="72"/>
    </location>
</feature>
<proteinExistence type="inferred from homology"/>